<gene>
    <name evidence="1" type="ORF">CIPAW_15G181000</name>
</gene>
<dbReference type="Proteomes" id="UP000811609">
    <property type="component" value="Chromosome 15"/>
</dbReference>
<evidence type="ECO:0000313" key="2">
    <source>
        <dbReference type="Proteomes" id="UP000811609"/>
    </source>
</evidence>
<reference evidence="1" key="1">
    <citation type="submission" date="2020-12" db="EMBL/GenBank/DDBJ databases">
        <title>WGS assembly of Carya illinoinensis cv. Pawnee.</title>
        <authorList>
            <person name="Platts A."/>
            <person name="Shu S."/>
            <person name="Wright S."/>
            <person name="Barry K."/>
            <person name="Edger P."/>
            <person name="Pires J.C."/>
            <person name="Schmutz J."/>
        </authorList>
    </citation>
    <scope>NUCLEOTIDE SEQUENCE</scope>
    <source>
        <tissue evidence="1">Leaf</tissue>
    </source>
</reference>
<dbReference type="EMBL" id="CM031823">
    <property type="protein sequence ID" value="KAG6628143.1"/>
    <property type="molecule type" value="Genomic_DNA"/>
</dbReference>
<accession>A0A8T1NGY6</accession>
<organism evidence="1 2">
    <name type="scientific">Carya illinoinensis</name>
    <name type="common">Pecan</name>
    <dbReference type="NCBI Taxonomy" id="32201"/>
    <lineage>
        <taxon>Eukaryota</taxon>
        <taxon>Viridiplantae</taxon>
        <taxon>Streptophyta</taxon>
        <taxon>Embryophyta</taxon>
        <taxon>Tracheophyta</taxon>
        <taxon>Spermatophyta</taxon>
        <taxon>Magnoliopsida</taxon>
        <taxon>eudicotyledons</taxon>
        <taxon>Gunneridae</taxon>
        <taxon>Pentapetalae</taxon>
        <taxon>rosids</taxon>
        <taxon>fabids</taxon>
        <taxon>Fagales</taxon>
        <taxon>Juglandaceae</taxon>
        <taxon>Carya</taxon>
    </lineage>
</organism>
<evidence type="ECO:0000313" key="1">
    <source>
        <dbReference type="EMBL" id="KAG6628143.1"/>
    </source>
</evidence>
<keyword evidence="2" id="KW-1185">Reference proteome</keyword>
<protein>
    <submittedName>
        <fullName evidence="1">Uncharacterized protein</fullName>
    </submittedName>
</protein>
<name>A0A8T1NGY6_CARIL</name>
<sequence>MYFIWQMRNDIVHNQTVLPLQKAKEQLNLSYQENLKAWEMKSTYQIIQPWEHPEPHNVSISFNATIRTSSWISAISRISQGNVLEIWAEEIDTTIPIVAKAFATKLAINRAKHSQFPNVTFEGDSPKCHF</sequence>
<proteinExistence type="predicted"/>
<dbReference type="AlphaFoldDB" id="A0A8T1NGY6"/>
<comment type="caution">
    <text evidence="1">The sequence shown here is derived from an EMBL/GenBank/DDBJ whole genome shotgun (WGS) entry which is preliminary data.</text>
</comment>